<organism evidence="5 6">
    <name type="scientific">Streptomyces coffeae</name>
    <dbReference type="NCBI Taxonomy" id="621382"/>
    <lineage>
        <taxon>Bacteria</taxon>
        <taxon>Bacillati</taxon>
        <taxon>Actinomycetota</taxon>
        <taxon>Actinomycetes</taxon>
        <taxon>Kitasatosporales</taxon>
        <taxon>Streptomycetaceae</taxon>
        <taxon>Streptomyces</taxon>
    </lineage>
</organism>
<comment type="caution">
    <text evidence="5">The sequence shown here is derived from an EMBL/GenBank/DDBJ whole genome shotgun (WGS) entry which is preliminary data.</text>
</comment>
<gene>
    <name evidence="5" type="ORF">JK363_41260</name>
</gene>
<name>A0ABS1NSH2_9ACTN</name>
<dbReference type="Gene3D" id="3.10.129.110">
    <property type="entry name" value="Polyketide synthase dehydratase"/>
    <property type="match status" value="1"/>
</dbReference>
<dbReference type="PANTHER" id="PTHR43775">
    <property type="entry name" value="FATTY ACID SYNTHASE"/>
    <property type="match status" value="1"/>
</dbReference>
<feature type="non-terminal residue" evidence="5">
    <location>
        <position position="1"/>
    </location>
</feature>
<keyword evidence="2" id="KW-0511">Multifunctional enzyme</keyword>
<dbReference type="SUPFAM" id="SSF52151">
    <property type="entry name" value="FabD/lysophospholipase-like"/>
    <property type="match status" value="1"/>
</dbReference>
<evidence type="ECO:0000256" key="3">
    <source>
        <dbReference type="ARBA" id="ARBA00023315"/>
    </source>
</evidence>
<evidence type="ECO:0000313" key="6">
    <source>
        <dbReference type="Proteomes" id="UP000634229"/>
    </source>
</evidence>
<protein>
    <submittedName>
        <fullName evidence="5">Acyltransferase domain-containing protein</fullName>
    </submittedName>
</protein>
<dbReference type="Gene3D" id="3.40.366.10">
    <property type="entry name" value="Malonyl-Coenzyme A Acyl Carrier Protein, domain 2"/>
    <property type="match status" value="1"/>
</dbReference>
<sequence length="409" mass="42668">TALAEGRQAAGVLAGSVATGLLGFLFSGQGSQRLGMGRGLADRFPVFAEALDEALGQFDPQVREVLFGEDADALNETGVTQPALFAVEVALFRLLESSGVRPDVLAGHSIGELAAAHVAGVWSLADAAKVVSARGALMQALPSGGAMVAIQATEAEVAPALPESVSIAAVNGPMSVVVSGVAADVEAVAERWREAGRKVSRLRVSHAFHSPLMDPMLDEFRRVLEGVSYEAPEIPIASTLTGQLATADELASPEYWVRHVRESVRFADAVSTLRDEGVTTFVEVGPGGTLSALGQETAPDAGFVPVLRTDRPEESALTAAIAEAHARGAHVDWVAYFEGSGARRVDLPTYAFQRERFWLDVLPLVGDVSAAGLGAAEHPLLGATVAVGDTDGVLLTGRLSVQSHPWLAD</sequence>
<dbReference type="PANTHER" id="PTHR43775:SF51">
    <property type="entry name" value="INACTIVE PHENOLPHTHIOCEROL SYNTHESIS POLYKETIDE SYNTHASE TYPE I PKS1-RELATED"/>
    <property type="match status" value="1"/>
</dbReference>
<feature type="non-terminal residue" evidence="5">
    <location>
        <position position="409"/>
    </location>
</feature>
<dbReference type="InterPro" id="IPR016036">
    <property type="entry name" value="Malonyl_transacylase_ACP-bd"/>
</dbReference>
<dbReference type="InterPro" id="IPR016035">
    <property type="entry name" value="Acyl_Trfase/lysoPLipase"/>
</dbReference>
<dbReference type="InterPro" id="IPR001227">
    <property type="entry name" value="Ac_transferase_dom_sf"/>
</dbReference>
<evidence type="ECO:0000256" key="2">
    <source>
        <dbReference type="ARBA" id="ARBA00023268"/>
    </source>
</evidence>
<accession>A0ABS1NSH2</accession>
<evidence type="ECO:0000256" key="1">
    <source>
        <dbReference type="ARBA" id="ARBA00022679"/>
    </source>
</evidence>
<keyword evidence="6" id="KW-1185">Reference proteome</keyword>
<evidence type="ECO:0000259" key="4">
    <source>
        <dbReference type="SMART" id="SM00827"/>
    </source>
</evidence>
<dbReference type="InterPro" id="IPR050091">
    <property type="entry name" value="PKS_NRPS_Biosynth_Enz"/>
</dbReference>
<dbReference type="EMBL" id="JAERRF010000128">
    <property type="protein sequence ID" value="MBL1102885.1"/>
    <property type="molecule type" value="Genomic_DNA"/>
</dbReference>
<dbReference type="Proteomes" id="UP000634229">
    <property type="component" value="Unassembled WGS sequence"/>
</dbReference>
<evidence type="ECO:0000313" key="5">
    <source>
        <dbReference type="EMBL" id="MBL1102885.1"/>
    </source>
</evidence>
<dbReference type="SMART" id="SM00827">
    <property type="entry name" value="PKS_AT"/>
    <property type="match status" value="1"/>
</dbReference>
<dbReference type="SUPFAM" id="SSF55048">
    <property type="entry name" value="Probable ACP-binding domain of malonyl-CoA ACP transacylase"/>
    <property type="match status" value="1"/>
</dbReference>
<reference evidence="5 6" key="1">
    <citation type="submission" date="2021-01" db="EMBL/GenBank/DDBJ databases">
        <title>WGS of actinomycetes isolated from Thailand.</title>
        <authorList>
            <person name="Thawai C."/>
        </authorList>
    </citation>
    <scope>NUCLEOTIDE SEQUENCE [LARGE SCALE GENOMIC DNA]</scope>
    <source>
        <strain evidence="5 6">CA1R205</strain>
    </source>
</reference>
<feature type="domain" description="Malonyl-CoA:ACP transacylase (MAT)" evidence="4">
    <location>
        <begin position="25"/>
        <end position="311"/>
    </location>
</feature>
<keyword evidence="3 5" id="KW-0012">Acyltransferase</keyword>
<dbReference type="InterPro" id="IPR042104">
    <property type="entry name" value="PKS_dehydratase_sf"/>
</dbReference>
<keyword evidence="1" id="KW-0808">Transferase</keyword>
<dbReference type="GO" id="GO:0016746">
    <property type="term" value="F:acyltransferase activity"/>
    <property type="evidence" value="ECO:0007669"/>
    <property type="project" value="UniProtKB-KW"/>
</dbReference>
<dbReference type="Gene3D" id="3.30.70.3290">
    <property type="match status" value="1"/>
</dbReference>
<dbReference type="Pfam" id="PF00698">
    <property type="entry name" value="Acyl_transf_1"/>
    <property type="match status" value="1"/>
</dbReference>
<dbReference type="InterPro" id="IPR014043">
    <property type="entry name" value="Acyl_transferase_dom"/>
</dbReference>
<proteinExistence type="predicted"/>